<feature type="compositionally biased region" description="Basic and acidic residues" evidence="2">
    <location>
        <begin position="536"/>
        <end position="548"/>
    </location>
</feature>
<feature type="compositionally biased region" description="Basic and acidic residues" evidence="2">
    <location>
        <begin position="723"/>
        <end position="779"/>
    </location>
</feature>
<feature type="compositionally biased region" description="Basic and acidic residues" evidence="2">
    <location>
        <begin position="790"/>
        <end position="804"/>
    </location>
</feature>
<comment type="caution">
    <text evidence="5">The sequence shown here is derived from an EMBL/GenBank/DDBJ whole genome shotgun (WGS) entry which is preliminary data.</text>
</comment>
<feature type="region of interest" description="Disordered" evidence="2">
    <location>
        <begin position="39"/>
        <end position="61"/>
    </location>
</feature>
<feature type="region of interest" description="Disordered" evidence="2">
    <location>
        <begin position="661"/>
        <end position="830"/>
    </location>
</feature>
<dbReference type="SMART" id="SM01208">
    <property type="entry name" value="G5"/>
    <property type="match status" value="1"/>
</dbReference>
<feature type="domain" description="G5" evidence="4">
    <location>
        <begin position="580"/>
        <end position="658"/>
    </location>
</feature>
<dbReference type="AlphaFoldDB" id="A0A133Y300"/>
<evidence type="ECO:0000259" key="4">
    <source>
        <dbReference type="SMART" id="SM01208"/>
    </source>
</evidence>
<keyword evidence="1 3" id="KW-0732">Signal</keyword>
<gene>
    <name evidence="5" type="ORF">HMPREF3187_00519</name>
</gene>
<evidence type="ECO:0000313" key="6">
    <source>
        <dbReference type="Proteomes" id="UP000070422"/>
    </source>
</evidence>
<dbReference type="Proteomes" id="UP000070422">
    <property type="component" value="Unassembled WGS sequence"/>
</dbReference>
<evidence type="ECO:0000256" key="3">
    <source>
        <dbReference type="SAM" id="SignalP"/>
    </source>
</evidence>
<dbReference type="STRING" id="87541.AWM71_01305"/>
<dbReference type="Gene3D" id="2.60.40.1080">
    <property type="match status" value="1"/>
</dbReference>
<feature type="region of interest" description="Disordered" evidence="2">
    <location>
        <begin position="524"/>
        <end position="551"/>
    </location>
</feature>
<name>A0A133Y300_9LACT</name>
<dbReference type="Gene3D" id="2.20.230.10">
    <property type="entry name" value="Resuscitation-promoting factor rpfb"/>
    <property type="match status" value="1"/>
</dbReference>
<reference evidence="5 6" key="1">
    <citation type="submission" date="2016-01" db="EMBL/GenBank/DDBJ databases">
        <authorList>
            <person name="Oliw E.H."/>
        </authorList>
    </citation>
    <scope>NUCLEOTIDE SEQUENCE [LARGE SCALE GENOMIC DNA]</scope>
    <source>
        <strain evidence="5 6">KA00635</strain>
    </source>
</reference>
<feature type="signal peptide" evidence="3">
    <location>
        <begin position="1"/>
        <end position="26"/>
    </location>
</feature>
<accession>A0A133Y300</accession>
<dbReference type="OrthoDB" id="2414523at2"/>
<proteinExistence type="predicted"/>
<dbReference type="PATRIC" id="fig|87541.4.peg.521"/>
<dbReference type="InterPro" id="IPR008964">
    <property type="entry name" value="Invasin/intimin_cell_adhesion"/>
</dbReference>
<dbReference type="RefSeq" id="WP_060936578.1">
    <property type="nucleotide sequence ID" value="NZ_JASOZP010000003.1"/>
</dbReference>
<organism evidence="5 6">
    <name type="scientific">Aerococcus christensenii</name>
    <dbReference type="NCBI Taxonomy" id="87541"/>
    <lineage>
        <taxon>Bacteria</taxon>
        <taxon>Bacillati</taxon>
        <taxon>Bacillota</taxon>
        <taxon>Bacilli</taxon>
        <taxon>Lactobacillales</taxon>
        <taxon>Aerococcaceae</taxon>
        <taxon>Aerococcus</taxon>
    </lineage>
</organism>
<dbReference type="EMBL" id="LSCQ01000025">
    <property type="protein sequence ID" value="KXB37557.1"/>
    <property type="molecule type" value="Genomic_DNA"/>
</dbReference>
<protein>
    <submittedName>
        <fullName evidence="5">LPXTG-motif protein cell wall anchor domain protein</fullName>
    </submittedName>
</protein>
<sequence>MKKKYMPLMAAGVMLSLLAAQTPVLAQEEENLSHWDLNKEREKRYEEAEKRRAEEEKKRQEELIQKIGKEKIDERYTQEKPKAPKEMVINTERYNYFSERPVMKATKKDRRETKVYSQDVTHETKIINDQKSYRDRLKTLDTKVPLKDGYIVEKSITLDQRKIPGQLIQDIRTLRGQVWDIDEGKLDILPPIYDPKTGQKIEGVWINGKRLKEALAGQGIHSKEAYMKAAEWNLDLENLAIQNMAEYSDVYNSPRAYISSATAARTQADARVYLYRDNFNWLGNYGEELQQLIQNYGIDEYSHNDSSDENKQRSLIYTALNPVYHSYAYAAVSDMHSRDKFILASQQKATDTSSSNYQGEFVVPVSFSKKPPITILQVEKLYVGTPHQLRIECDYLAVKNYKGKFYSSDPNILTVDEGGLITPKKEGKAQIICDENGVPKTFNVEVLPALKVVDEMYQTSPYSNPHPNHPKIIYSDDLDEGEERILQAFKPSVSYQTLRKVVDSTGEVLKEEVYSKGEFEGQEEIIKRGRKKKAPEHKPDNSPHDKPDNSTNGFVLFAPPYQSHEGYFEVMPGYYVKLEPKYEDQVTRINEKDHAVIVKATTALAVGEHRVLQVGKNAYTEITTRVYKDDHQQILKSQELSRREEPGQALIVEVGIGSSSQKATLPAEHQNVNLSDNLPKAKEPETLSTASPLVASHPTNPEIQEESAQLNTQQVLSPGEVNPLEKQRERKDKEILVADRKEIQPDRERPNQSAIEKESHKAEKKTFRSKKENPTDKGSEILAPSRKKKNEPLKDQQRQREVRTTESTQGSRVPLSSPFHEERKTLPHTGAQDLPLALGISLASSGCLFMIPQKKRKRE</sequence>
<dbReference type="SUPFAM" id="SSF49373">
    <property type="entry name" value="Invasin/intimin cell-adhesion fragments"/>
    <property type="match status" value="1"/>
</dbReference>
<feature type="chain" id="PRO_5007459980" evidence="3">
    <location>
        <begin position="27"/>
        <end position="859"/>
    </location>
</feature>
<dbReference type="InterPro" id="IPR011098">
    <property type="entry name" value="G5_dom"/>
</dbReference>
<evidence type="ECO:0000256" key="1">
    <source>
        <dbReference type="ARBA" id="ARBA00022729"/>
    </source>
</evidence>
<evidence type="ECO:0000313" key="5">
    <source>
        <dbReference type="EMBL" id="KXB37557.1"/>
    </source>
</evidence>
<feature type="compositionally biased region" description="Polar residues" evidence="2">
    <location>
        <begin position="686"/>
        <end position="716"/>
    </location>
</feature>
<evidence type="ECO:0000256" key="2">
    <source>
        <dbReference type="SAM" id="MobiDB-lite"/>
    </source>
</evidence>